<name>A0ABQ0AGH0_9RHOB</name>
<accession>A0ABQ0AGH0</accession>
<proteinExistence type="predicted"/>
<organism evidence="1 2">
    <name type="scientific">Pseudophaeobacter arcticus</name>
    <dbReference type="NCBI Taxonomy" id="385492"/>
    <lineage>
        <taxon>Bacteria</taxon>
        <taxon>Pseudomonadati</taxon>
        <taxon>Pseudomonadota</taxon>
        <taxon>Alphaproteobacteria</taxon>
        <taxon>Rhodobacterales</taxon>
        <taxon>Paracoccaceae</taxon>
        <taxon>Pseudophaeobacter</taxon>
    </lineage>
</organism>
<evidence type="ECO:0000313" key="1">
    <source>
        <dbReference type="EMBL" id="GAA6194977.1"/>
    </source>
</evidence>
<evidence type="ECO:0000313" key="2">
    <source>
        <dbReference type="Proteomes" id="UP001441944"/>
    </source>
</evidence>
<protein>
    <submittedName>
        <fullName evidence="1">Uncharacterized protein</fullName>
    </submittedName>
</protein>
<dbReference type="EMBL" id="BAABWU010000001">
    <property type="protein sequence ID" value="GAA6194977.1"/>
    <property type="molecule type" value="Genomic_DNA"/>
</dbReference>
<dbReference type="Proteomes" id="UP001441944">
    <property type="component" value="Unassembled WGS sequence"/>
</dbReference>
<gene>
    <name evidence="1" type="ORF">NBRC116598_04210</name>
</gene>
<sequence>MNGNALCCDKVFADEQEKVTALRDRQTRFLATLPAEPQAALDASFSILNPDFGDYIEGFEEALHLSQVLASVIKWGDLEEDSRELEAAEFVSQQVADHLHRTRSQLDYLSHILGNPRRLEREVNSNGRATISS</sequence>
<reference evidence="1 2" key="1">
    <citation type="submission" date="2024-04" db="EMBL/GenBank/DDBJ databases">
        <title>Draft genome sequence of Pseudophaeobacter arcticus NBRC 116598.</title>
        <authorList>
            <person name="Miyakawa T."/>
            <person name="Kusuya Y."/>
            <person name="Miura T."/>
        </authorList>
    </citation>
    <scope>NUCLEOTIDE SEQUENCE [LARGE SCALE GENOMIC DNA]</scope>
    <source>
        <strain evidence="1 2">SU-CL00105</strain>
    </source>
</reference>
<keyword evidence="2" id="KW-1185">Reference proteome</keyword>
<comment type="caution">
    <text evidence="1">The sequence shown here is derived from an EMBL/GenBank/DDBJ whole genome shotgun (WGS) entry which is preliminary data.</text>
</comment>